<sequence>MGRQQRMSSFIKSETSGVRVVVVKSGSLVTDDFRCDRVRIFVNGHGIVTLEPRMDRGFSLLRPQLPQKTHLSTDRGSQPLRVGIACPIAHHEKSFDAVPVQCSYSWIASDMLIWWRTGSSQAAAHHAVANDQSSP</sequence>
<gene>
    <name evidence="4" type="ORF">EZV62_028076</name>
</gene>
<keyword evidence="5" id="KW-1185">Reference proteome</keyword>
<dbReference type="Pfam" id="PF00280">
    <property type="entry name" value="potato_inhibit"/>
    <property type="match status" value="1"/>
</dbReference>
<reference evidence="5" key="1">
    <citation type="journal article" date="2019" name="Gigascience">
        <title>De novo genome assembly of the endangered Acer yangbiense, a plant species with extremely small populations endemic to Yunnan Province, China.</title>
        <authorList>
            <person name="Yang J."/>
            <person name="Wariss H.M."/>
            <person name="Tao L."/>
            <person name="Zhang R."/>
            <person name="Yun Q."/>
            <person name="Hollingsworth P."/>
            <person name="Dao Z."/>
            <person name="Luo G."/>
            <person name="Guo H."/>
            <person name="Ma Y."/>
            <person name="Sun W."/>
        </authorList>
    </citation>
    <scope>NUCLEOTIDE SEQUENCE [LARGE SCALE GENOMIC DNA]</scope>
    <source>
        <strain evidence="5">cv. Malutang</strain>
    </source>
</reference>
<dbReference type="SUPFAM" id="SSF54654">
    <property type="entry name" value="CI-2 family of serine protease inhibitors"/>
    <property type="match status" value="1"/>
</dbReference>
<dbReference type="Gene3D" id="3.30.10.10">
    <property type="entry name" value="Trypsin Inhibitor V, subunit A"/>
    <property type="match status" value="1"/>
</dbReference>
<evidence type="ECO:0000256" key="2">
    <source>
        <dbReference type="ARBA" id="ARBA00022690"/>
    </source>
</evidence>
<evidence type="ECO:0000313" key="4">
    <source>
        <dbReference type="EMBL" id="TXG46427.1"/>
    </source>
</evidence>
<keyword evidence="2" id="KW-0646">Protease inhibitor</keyword>
<proteinExistence type="inferred from homology"/>
<protein>
    <submittedName>
        <fullName evidence="4">Uncharacterized protein</fullName>
    </submittedName>
</protein>
<dbReference type="InterPro" id="IPR000864">
    <property type="entry name" value="Prot_inh_pot1"/>
</dbReference>
<dbReference type="EMBL" id="VAHF01000145">
    <property type="protein sequence ID" value="TXG46427.1"/>
    <property type="molecule type" value="Genomic_DNA"/>
</dbReference>
<evidence type="ECO:0000313" key="5">
    <source>
        <dbReference type="Proteomes" id="UP000323000"/>
    </source>
</evidence>
<comment type="caution">
    <text evidence="4">The sequence shown here is derived from an EMBL/GenBank/DDBJ whole genome shotgun (WGS) entry which is preliminary data.</text>
</comment>
<dbReference type="Proteomes" id="UP000323000">
    <property type="component" value="Unassembled WGS sequence"/>
</dbReference>
<name>A0A5C7GPI3_9ROSI</name>
<evidence type="ECO:0000256" key="3">
    <source>
        <dbReference type="ARBA" id="ARBA00022900"/>
    </source>
</evidence>
<dbReference type="PRINTS" id="PR00292">
    <property type="entry name" value="POTATOINHBTR"/>
</dbReference>
<organism evidence="4 5">
    <name type="scientific">Acer yangbiense</name>
    <dbReference type="NCBI Taxonomy" id="1000413"/>
    <lineage>
        <taxon>Eukaryota</taxon>
        <taxon>Viridiplantae</taxon>
        <taxon>Streptophyta</taxon>
        <taxon>Embryophyta</taxon>
        <taxon>Tracheophyta</taxon>
        <taxon>Spermatophyta</taxon>
        <taxon>Magnoliopsida</taxon>
        <taxon>eudicotyledons</taxon>
        <taxon>Gunneridae</taxon>
        <taxon>Pentapetalae</taxon>
        <taxon>rosids</taxon>
        <taxon>malvids</taxon>
        <taxon>Sapindales</taxon>
        <taxon>Sapindaceae</taxon>
        <taxon>Hippocastanoideae</taxon>
        <taxon>Acereae</taxon>
        <taxon>Acer</taxon>
    </lineage>
</organism>
<dbReference type="GO" id="GO:0009611">
    <property type="term" value="P:response to wounding"/>
    <property type="evidence" value="ECO:0007669"/>
    <property type="project" value="InterPro"/>
</dbReference>
<dbReference type="AlphaFoldDB" id="A0A5C7GPI3"/>
<comment type="similarity">
    <text evidence="1">Belongs to the protease inhibitor I13 (potato type I serine protease inhibitor) family.</text>
</comment>
<keyword evidence="3" id="KW-0722">Serine protease inhibitor</keyword>
<dbReference type="GO" id="GO:0004867">
    <property type="term" value="F:serine-type endopeptidase inhibitor activity"/>
    <property type="evidence" value="ECO:0007669"/>
    <property type="project" value="UniProtKB-KW"/>
</dbReference>
<dbReference type="InterPro" id="IPR036354">
    <property type="entry name" value="Prot_inh_pot1_sf"/>
</dbReference>
<evidence type="ECO:0000256" key="1">
    <source>
        <dbReference type="ARBA" id="ARBA00008210"/>
    </source>
</evidence>
<accession>A0A5C7GPI3</accession>